<evidence type="ECO:0000256" key="5">
    <source>
        <dbReference type="RuleBase" id="RU003357"/>
    </source>
</evidence>
<dbReference type="AlphaFoldDB" id="A0A2U2HJ01"/>
<dbReference type="NCBIfam" id="TIGR01782">
    <property type="entry name" value="TonB-Xanth-Caul"/>
    <property type="match status" value="1"/>
</dbReference>
<dbReference type="Proteomes" id="UP000241421">
    <property type="component" value="Unassembled WGS sequence"/>
</dbReference>
<name>A0A2U2HJ01_9BURK</name>
<feature type="signal peptide" evidence="6">
    <location>
        <begin position="1"/>
        <end position="41"/>
    </location>
</feature>
<dbReference type="InterPro" id="IPR012910">
    <property type="entry name" value="Plug_dom"/>
</dbReference>
<evidence type="ECO:0000256" key="6">
    <source>
        <dbReference type="SAM" id="SignalP"/>
    </source>
</evidence>
<dbReference type="OrthoDB" id="5476657at2"/>
<dbReference type="PANTHER" id="PTHR40980:SF4">
    <property type="entry name" value="TONB-DEPENDENT RECEPTOR-LIKE BETA-BARREL DOMAIN-CONTAINING PROTEIN"/>
    <property type="match status" value="1"/>
</dbReference>
<gene>
    <name evidence="9" type="ORF">C7C56_014955</name>
</gene>
<keyword evidence="10" id="KW-1185">Reference proteome</keyword>
<dbReference type="Gene3D" id="2.40.170.20">
    <property type="entry name" value="TonB-dependent receptor, beta-barrel domain"/>
    <property type="match status" value="1"/>
</dbReference>
<dbReference type="Pfam" id="PF00593">
    <property type="entry name" value="TonB_dep_Rec_b-barrel"/>
    <property type="match status" value="1"/>
</dbReference>
<comment type="caution">
    <text evidence="9">The sequence shown here is derived from an EMBL/GenBank/DDBJ whole genome shotgun (WGS) entry which is preliminary data.</text>
</comment>
<evidence type="ECO:0000313" key="10">
    <source>
        <dbReference type="Proteomes" id="UP000241421"/>
    </source>
</evidence>
<reference evidence="9 10" key="1">
    <citation type="submission" date="2018-04" db="EMBL/GenBank/DDBJ databases">
        <title>Massilia violaceinigra sp. nov., a novel purple-pigmented bacterium isolated from Tianshan glacier, Xinjiang, China.</title>
        <authorList>
            <person name="Wang H."/>
        </authorList>
    </citation>
    <scope>NUCLEOTIDE SEQUENCE [LARGE SCALE GENOMIC DNA]</scope>
    <source>
        <strain evidence="9 10">B448-2</strain>
    </source>
</reference>
<keyword evidence="9" id="KW-0675">Receptor</keyword>
<dbReference type="Gene3D" id="2.170.130.10">
    <property type="entry name" value="TonB-dependent receptor, plug domain"/>
    <property type="match status" value="1"/>
</dbReference>
<evidence type="ECO:0000256" key="2">
    <source>
        <dbReference type="ARBA" id="ARBA00009810"/>
    </source>
</evidence>
<comment type="subcellular location">
    <subcellularLocation>
        <location evidence="1 5">Cell outer membrane</location>
    </subcellularLocation>
</comment>
<dbReference type="InterPro" id="IPR000531">
    <property type="entry name" value="Beta-barrel_TonB"/>
</dbReference>
<evidence type="ECO:0000259" key="7">
    <source>
        <dbReference type="Pfam" id="PF00593"/>
    </source>
</evidence>
<evidence type="ECO:0000256" key="3">
    <source>
        <dbReference type="ARBA" id="ARBA00023136"/>
    </source>
</evidence>
<feature type="domain" description="TonB-dependent receptor plug" evidence="8">
    <location>
        <begin position="76"/>
        <end position="176"/>
    </location>
</feature>
<feature type="chain" id="PRO_5015726212" evidence="6">
    <location>
        <begin position="42"/>
        <end position="879"/>
    </location>
</feature>
<comment type="similarity">
    <text evidence="2 5">Belongs to the TonB-dependent receptor family.</text>
</comment>
<dbReference type="InterPro" id="IPR037066">
    <property type="entry name" value="Plug_dom_sf"/>
</dbReference>
<feature type="domain" description="TonB-dependent receptor-like beta-barrel" evidence="7">
    <location>
        <begin position="413"/>
        <end position="846"/>
    </location>
</feature>
<dbReference type="InterPro" id="IPR036942">
    <property type="entry name" value="Beta-barrel_TonB_sf"/>
</dbReference>
<sequence length="879" mass="94848">MKNSSHGPAAANQGGQTPTLKHIVAALAGAGLIGASAGAWAQTAPAAPADAAEAVPAVVVVTGVRNAAKSAQMLKKNAEQVVDSIVAEDIGKFPDKNVAEILGRVTGVQVIRQNGEAGNVVIRGLGGVVTLFNGREMFTAAGRNLFLADVPVAMLQRVDVYKTQGADMVEGGTAGVIDVRTFKPFDFKDGVVSFAGRVEHRDKSGSYDPNLSGMFSKRWKTGMGEFGALAGISYQRGRYHDETAWVSPPMKIDGGVTGSRAMGRVMGNGDRKRLAGNAALQWRPNRDMELYADVMSTKIDHVSQSIFFVGDLPIFKGGVVTKIPGTNYLNTITHPGASEFTLSSTQARDDYSMGTQGALGGRWNITPKLMATTELVRTVSNYRQENPIVDVVDFSVKPMSAGVRDGGGFLDYPGYDMGKPANWTLFGLFDNHNHSEGRSTDWRADATYDFESDGLLKELSGGIRLADRSAQYIREKDGYRPAPAGISAATLPGMSCLSARTSGDYGMSQFYAPCHTYLLSNTDTIRKAFGSPGRSAEDPLSSFKAREATTALYGKAKYGFELGSIPVDGNVGVRVVKTALEMDGFSRNGDGAPPSPLAIKANSTDVLPSLSVRAHFRHDLIGRFMAGKAIERGIFGDYNPGLTLNTPTPTTDAVGSAGNPNLKPQEGINLDMALEWYFSPTGSITTAVFSRDFKNFIRRKDELETHNGVSYRINRPHNTTEGNLHGVELAYQQFYDNLPGLLGGLGLQANITYMDGGLSEMDAATNKMVTNTFAGMSKISYNVVGLYEMGPWSGRLAYNWRDKFVAEYNYRGLGSNLIVAPIKTLDASLSYKIGKDVTLSLDANNLMDSPYNDYHGVAELPRDIRRYDRAIGLSLRWKK</sequence>
<dbReference type="SUPFAM" id="SSF56935">
    <property type="entry name" value="Porins"/>
    <property type="match status" value="1"/>
</dbReference>
<evidence type="ECO:0000313" key="9">
    <source>
        <dbReference type="EMBL" id="PWF46848.1"/>
    </source>
</evidence>
<accession>A0A2U2HJ01</accession>
<dbReference type="Pfam" id="PF07715">
    <property type="entry name" value="Plug"/>
    <property type="match status" value="1"/>
</dbReference>
<dbReference type="EMBL" id="PXWF02000238">
    <property type="protein sequence ID" value="PWF46848.1"/>
    <property type="molecule type" value="Genomic_DNA"/>
</dbReference>
<keyword evidence="4" id="KW-0998">Cell outer membrane</keyword>
<dbReference type="GO" id="GO:0009279">
    <property type="term" value="C:cell outer membrane"/>
    <property type="evidence" value="ECO:0007669"/>
    <property type="project" value="UniProtKB-SubCell"/>
</dbReference>
<proteinExistence type="inferred from homology"/>
<keyword evidence="3 5" id="KW-0472">Membrane</keyword>
<dbReference type="RefSeq" id="WP_106758178.1">
    <property type="nucleotide sequence ID" value="NZ_PXWF02000238.1"/>
</dbReference>
<keyword evidence="5" id="KW-0798">TonB box</keyword>
<keyword evidence="6" id="KW-0732">Signal</keyword>
<dbReference type="InterPro" id="IPR010104">
    <property type="entry name" value="TonB_rcpt_bac"/>
</dbReference>
<evidence type="ECO:0000259" key="8">
    <source>
        <dbReference type="Pfam" id="PF07715"/>
    </source>
</evidence>
<protein>
    <submittedName>
        <fullName evidence="9">TonB-dependent receptor</fullName>
    </submittedName>
</protein>
<dbReference type="PANTHER" id="PTHR40980">
    <property type="entry name" value="PLUG DOMAIN-CONTAINING PROTEIN"/>
    <property type="match status" value="1"/>
</dbReference>
<evidence type="ECO:0000256" key="1">
    <source>
        <dbReference type="ARBA" id="ARBA00004442"/>
    </source>
</evidence>
<evidence type="ECO:0000256" key="4">
    <source>
        <dbReference type="ARBA" id="ARBA00023237"/>
    </source>
</evidence>
<organism evidence="9 10">
    <name type="scientific">Massilia glaciei</name>
    <dbReference type="NCBI Taxonomy" id="1524097"/>
    <lineage>
        <taxon>Bacteria</taxon>
        <taxon>Pseudomonadati</taxon>
        <taxon>Pseudomonadota</taxon>
        <taxon>Betaproteobacteria</taxon>
        <taxon>Burkholderiales</taxon>
        <taxon>Oxalobacteraceae</taxon>
        <taxon>Telluria group</taxon>
        <taxon>Massilia</taxon>
    </lineage>
</organism>